<name>A0A369A754_9FLAO</name>
<feature type="transmembrane region" description="Helical" evidence="1">
    <location>
        <begin position="141"/>
        <end position="159"/>
    </location>
</feature>
<proteinExistence type="predicted"/>
<protein>
    <submittedName>
        <fullName evidence="2">Uncharacterized protein</fullName>
    </submittedName>
</protein>
<keyword evidence="1" id="KW-0812">Transmembrane</keyword>
<gene>
    <name evidence="2" type="ORF">DES35_101262</name>
</gene>
<dbReference type="Proteomes" id="UP000253517">
    <property type="component" value="Unassembled WGS sequence"/>
</dbReference>
<evidence type="ECO:0000256" key="1">
    <source>
        <dbReference type="SAM" id="Phobius"/>
    </source>
</evidence>
<organism evidence="2 3">
    <name type="scientific">Schleiferia thermophila</name>
    <dbReference type="NCBI Taxonomy" id="884107"/>
    <lineage>
        <taxon>Bacteria</taxon>
        <taxon>Pseudomonadati</taxon>
        <taxon>Bacteroidota</taxon>
        <taxon>Flavobacteriia</taxon>
        <taxon>Flavobacteriales</taxon>
        <taxon>Schleiferiaceae</taxon>
        <taxon>Schleiferia</taxon>
    </lineage>
</organism>
<sequence length="298" mass="35259">MIKLFKYRITVLYTFISLSLFGQIKTYSDTNAIFIGQPLNLFFEIEKGVYVQQVQPHDTLNGFFILSEFDTISQDNNSITLALTVTKFDTGFFEFPQLIFLKNSDTLLSSTIGVFVLIPTLNEQIEIYDVKENISFYDDSWIIFLLLAILLIIIIYILYKKLSKRKNKNFQKILQMTLEKETIEKMRNLVKMYEKGDIDGRTFYFESDELIRGYMEKKYGYKFLESTTREMSKYLEKIPISMTNLNLLKKYFKTAELIKFAKVLDDRDNTIFMIQKIIEFMQSQEINDMQINEINEVK</sequence>
<keyword evidence="3" id="KW-1185">Reference proteome</keyword>
<comment type="caution">
    <text evidence="2">The sequence shown here is derived from an EMBL/GenBank/DDBJ whole genome shotgun (WGS) entry which is preliminary data.</text>
</comment>
<dbReference type="AlphaFoldDB" id="A0A369A754"/>
<accession>A0A369A754</accession>
<keyword evidence="1" id="KW-0472">Membrane</keyword>
<evidence type="ECO:0000313" key="2">
    <source>
        <dbReference type="EMBL" id="RCX04983.1"/>
    </source>
</evidence>
<dbReference type="RefSeq" id="WP_037357860.1">
    <property type="nucleotide sequence ID" value="NZ_BHZF01000001.1"/>
</dbReference>
<evidence type="ECO:0000313" key="3">
    <source>
        <dbReference type="Proteomes" id="UP000253517"/>
    </source>
</evidence>
<reference evidence="2 3" key="1">
    <citation type="submission" date="2018-07" db="EMBL/GenBank/DDBJ databases">
        <title>Genomic Encyclopedia of Type Strains, Phase IV (KMG-IV): sequencing the most valuable type-strain genomes for metagenomic binning, comparative biology and taxonomic classification.</title>
        <authorList>
            <person name="Goeker M."/>
        </authorList>
    </citation>
    <scope>NUCLEOTIDE SEQUENCE [LARGE SCALE GENOMIC DNA]</scope>
    <source>
        <strain evidence="2 3">DSM 21410</strain>
    </source>
</reference>
<dbReference type="EMBL" id="QPJS01000001">
    <property type="protein sequence ID" value="RCX04983.1"/>
    <property type="molecule type" value="Genomic_DNA"/>
</dbReference>
<keyword evidence="1" id="KW-1133">Transmembrane helix</keyword>